<comment type="catalytic activity">
    <reaction evidence="11">
        <text>myo-inositol + O2 = D-glucuronate + H2O + H(+)</text>
        <dbReference type="Rhea" id="RHEA:23696"/>
        <dbReference type="ChEBI" id="CHEBI:15377"/>
        <dbReference type="ChEBI" id="CHEBI:15378"/>
        <dbReference type="ChEBI" id="CHEBI:15379"/>
        <dbReference type="ChEBI" id="CHEBI:17268"/>
        <dbReference type="ChEBI" id="CHEBI:58720"/>
        <dbReference type="EC" id="1.13.99.1"/>
    </reaction>
</comment>
<sequence length="118" mass="13898">MNSYGHSFRNYYGESERQKFVEELYQRQHMNQTYNFAKKMREEYGKLNKVKMSIWECCEMLDKIVDVSDPDLEESQIQHALQTVVRKDYFGKALILPSFGGLPQWAVVGESCPLIKHI</sequence>
<dbReference type="GO" id="GO:0050113">
    <property type="term" value="F:inositol oxygenase activity"/>
    <property type="evidence" value="ECO:0000318"/>
    <property type="project" value="GO_Central"/>
</dbReference>
<feature type="binding site" evidence="10">
    <location>
        <position position="79"/>
    </location>
    <ligand>
        <name>Fe cation</name>
        <dbReference type="ChEBI" id="CHEBI:24875"/>
        <label>1</label>
    </ligand>
</feature>
<keyword evidence="7 10" id="KW-0479">Metal-binding</keyword>
<evidence type="ECO:0000256" key="3">
    <source>
        <dbReference type="ARBA" id="ARBA00005286"/>
    </source>
</evidence>
<evidence type="ECO:0000256" key="4">
    <source>
        <dbReference type="ARBA" id="ARBA00011919"/>
    </source>
</evidence>
<dbReference type="InterPro" id="IPR007828">
    <property type="entry name" value="Inositol_oxygenase"/>
</dbReference>
<dbReference type="Proteomes" id="UP000008827">
    <property type="component" value="Chromosome 7"/>
</dbReference>
<evidence type="ECO:0000313" key="12">
    <source>
        <dbReference type="EMBL" id="KRH49007.1"/>
    </source>
</evidence>
<dbReference type="GO" id="GO:0005737">
    <property type="term" value="C:cytoplasm"/>
    <property type="evidence" value="ECO:0007669"/>
    <property type="project" value="UniProtKB-SubCell"/>
</dbReference>
<dbReference type="InParanoid" id="A0A0R0JDE9"/>
<dbReference type="UniPathway" id="UPA00111">
    <property type="reaction ID" value="UER00527"/>
</dbReference>
<evidence type="ECO:0000256" key="10">
    <source>
        <dbReference type="PIRSR" id="PIRSR607828-2"/>
    </source>
</evidence>
<gene>
    <name evidence="12" type="ORF">GLYMA_07G126100</name>
</gene>
<evidence type="ECO:0000256" key="1">
    <source>
        <dbReference type="ARBA" id="ARBA00004496"/>
    </source>
</evidence>
<comment type="similarity">
    <text evidence="3 11">Belongs to the myo-inositol oxygenase family.</text>
</comment>
<proteinExistence type="inferred from homology"/>
<reference evidence="12 13" key="1">
    <citation type="journal article" date="2010" name="Nature">
        <title>Genome sequence of the palaeopolyploid soybean.</title>
        <authorList>
            <person name="Schmutz J."/>
            <person name="Cannon S.B."/>
            <person name="Schlueter J."/>
            <person name="Ma J."/>
            <person name="Mitros T."/>
            <person name="Nelson W."/>
            <person name="Hyten D.L."/>
            <person name="Song Q."/>
            <person name="Thelen J.J."/>
            <person name="Cheng J."/>
            <person name="Xu D."/>
            <person name="Hellsten U."/>
            <person name="May G.D."/>
            <person name="Yu Y."/>
            <person name="Sakurai T."/>
            <person name="Umezawa T."/>
            <person name="Bhattacharyya M.K."/>
            <person name="Sandhu D."/>
            <person name="Valliyodan B."/>
            <person name="Lindquist E."/>
            <person name="Peto M."/>
            <person name="Grant D."/>
            <person name="Shu S."/>
            <person name="Goodstein D."/>
            <person name="Barry K."/>
            <person name="Futrell-Griggs M."/>
            <person name="Abernathy B."/>
            <person name="Du J."/>
            <person name="Tian Z."/>
            <person name="Zhu L."/>
            <person name="Gill N."/>
            <person name="Joshi T."/>
            <person name="Libault M."/>
            <person name="Sethuraman A."/>
            <person name="Zhang X.-C."/>
            <person name="Shinozaki K."/>
            <person name="Nguyen H.T."/>
            <person name="Wing R.A."/>
            <person name="Cregan P."/>
            <person name="Specht J."/>
            <person name="Grimwood J."/>
            <person name="Rokhsar D."/>
            <person name="Stacey G."/>
            <person name="Shoemaker R.C."/>
            <person name="Jackson S.A."/>
        </authorList>
    </citation>
    <scope>NUCLEOTIDE SEQUENCE</scope>
    <source>
        <strain evidence="13">cv. Williams 82</strain>
        <tissue evidence="12">Callus</tissue>
    </source>
</reference>
<comment type="cofactor">
    <cofactor evidence="10 11">
        <name>Fe cation</name>
        <dbReference type="ChEBI" id="CHEBI:24875"/>
    </cofactor>
    <text evidence="10 11">Binds 2 iron ions per subunit.</text>
</comment>
<keyword evidence="8 11" id="KW-0560">Oxidoreductase</keyword>
<dbReference type="OMA" id="EISIWEC"/>
<evidence type="ECO:0000313" key="13">
    <source>
        <dbReference type="EnsemblPlants" id="KRH49007"/>
    </source>
</evidence>
<comment type="subcellular location">
    <subcellularLocation>
        <location evidence="1 11">Cytoplasm</location>
    </subcellularLocation>
</comment>
<evidence type="ECO:0000256" key="11">
    <source>
        <dbReference type="RuleBase" id="RU367039"/>
    </source>
</evidence>
<evidence type="ECO:0000256" key="7">
    <source>
        <dbReference type="ARBA" id="ARBA00022723"/>
    </source>
</evidence>
<evidence type="ECO:0000256" key="2">
    <source>
        <dbReference type="ARBA" id="ARBA00005167"/>
    </source>
</evidence>
<evidence type="ECO:0000256" key="9">
    <source>
        <dbReference type="ARBA" id="ARBA00023004"/>
    </source>
</evidence>
<organism evidence="12">
    <name type="scientific">Glycine max</name>
    <name type="common">Soybean</name>
    <name type="synonym">Glycine hispida</name>
    <dbReference type="NCBI Taxonomy" id="3847"/>
    <lineage>
        <taxon>Eukaryota</taxon>
        <taxon>Viridiplantae</taxon>
        <taxon>Streptophyta</taxon>
        <taxon>Embryophyta</taxon>
        <taxon>Tracheophyta</taxon>
        <taxon>Spermatophyta</taxon>
        <taxon>Magnoliopsida</taxon>
        <taxon>eudicotyledons</taxon>
        <taxon>Gunneridae</taxon>
        <taxon>Pentapetalae</taxon>
        <taxon>rosids</taxon>
        <taxon>fabids</taxon>
        <taxon>Fabales</taxon>
        <taxon>Fabaceae</taxon>
        <taxon>Papilionoideae</taxon>
        <taxon>50 kb inversion clade</taxon>
        <taxon>NPAAA clade</taxon>
        <taxon>indigoferoid/millettioid clade</taxon>
        <taxon>Phaseoleae</taxon>
        <taxon>Glycine</taxon>
        <taxon>Glycine subgen. Soja</taxon>
    </lineage>
</organism>
<evidence type="ECO:0000313" key="14">
    <source>
        <dbReference type="Proteomes" id="UP000008827"/>
    </source>
</evidence>
<dbReference type="GO" id="GO:0019310">
    <property type="term" value="P:inositol catabolic process"/>
    <property type="evidence" value="ECO:0000318"/>
    <property type="project" value="GO_Central"/>
</dbReference>
<evidence type="ECO:0000256" key="8">
    <source>
        <dbReference type="ARBA" id="ARBA00023002"/>
    </source>
</evidence>
<dbReference type="AlphaFoldDB" id="A0A0R0JDE9"/>
<name>A0A0R0JDE9_SOYBN</name>
<dbReference type="PANTHER" id="PTHR12588:SF12">
    <property type="entry name" value="INOSITOL OXYGENASE 1"/>
    <property type="match status" value="1"/>
</dbReference>
<comment type="pathway">
    <text evidence="2 11">Polyol metabolism; myo-inositol degradation into D-glucuronate; D-glucuronate from myo-inositol: step 1/1.</text>
</comment>
<evidence type="ECO:0000256" key="5">
    <source>
        <dbReference type="ARBA" id="ARBA00022490"/>
    </source>
</evidence>
<dbReference type="Gramene" id="KRH49007">
    <property type="protein sequence ID" value="KRH49007"/>
    <property type="gene ID" value="GLYMA_07G126100"/>
</dbReference>
<dbReference type="EnsemblPlants" id="KRH49007">
    <property type="protein sequence ID" value="KRH49007"/>
    <property type="gene ID" value="GLYMA_07G126100"/>
</dbReference>
<keyword evidence="5 11" id="KW-0963">Cytoplasm</keyword>
<dbReference type="SMR" id="A0A0R0JDE9"/>
<keyword evidence="14" id="KW-1185">Reference proteome</keyword>
<keyword evidence="6" id="KW-0060">Ascorbate biosynthesis</keyword>
<reference evidence="12" key="3">
    <citation type="submission" date="2018-07" db="EMBL/GenBank/DDBJ databases">
        <title>WGS assembly of Glycine max.</title>
        <authorList>
            <person name="Schmutz J."/>
            <person name="Cannon S."/>
            <person name="Schlueter J."/>
            <person name="Ma J."/>
            <person name="Mitros T."/>
            <person name="Nelson W."/>
            <person name="Hyten D."/>
            <person name="Song Q."/>
            <person name="Thelen J."/>
            <person name="Cheng J."/>
            <person name="Xu D."/>
            <person name="Hellsten U."/>
            <person name="May G."/>
            <person name="Yu Y."/>
            <person name="Sakurai T."/>
            <person name="Umezawa T."/>
            <person name="Bhattacharyya M."/>
            <person name="Sandhu D."/>
            <person name="Valliyodan B."/>
            <person name="Lindquist E."/>
            <person name="Peto M."/>
            <person name="Grant D."/>
            <person name="Shu S."/>
            <person name="Goodstein D."/>
            <person name="Barry K."/>
            <person name="Futrell-Griggs M."/>
            <person name="Abernathy B."/>
            <person name="Du J."/>
            <person name="Tian Z."/>
            <person name="Zhu L."/>
            <person name="Gill N."/>
            <person name="Joshi T."/>
            <person name="Libault M."/>
            <person name="Sethuraman A."/>
            <person name="Zhang X."/>
            <person name="Shinozaki K."/>
            <person name="Nguyen H."/>
            <person name="Wing R."/>
            <person name="Cregan P."/>
            <person name="Specht J."/>
            <person name="Grimwood J."/>
            <person name="Rokhsar D."/>
            <person name="Stacey G."/>
            <person name="Shoemaker R."/>
            <person name="Jackson S."/>
        </authorList>
    </citation>
    <scope>NUCLEOTIDE SEQUENCE</scope>
    <source>
        <tissue evidence="12">Callus</tissue>
    </source>
</reference>
<dbReference type="GO" id="GO:0019853">
    <property type="term" value="P:L-ascorbic acid biosynthetic process"/>
    <property type="evidence" value="ECO:0007669"/>
    <property type="project" value="UniProtKB-KW"/>
</dbReference>
<reference evidence="13" key="2">
    <citation type="submission" date="2018-02" db="UniProtKB">
        <authorList>
            <consortium name="EnsemblPlants"/>
        </authorList>
    </citation>
    <scope>IDENTIFICATION</scope>
    <source>
        <strain evidence="13">Williams 82</strain>
    </source>
</reference>
<keyword evidence="9 10" id="KW-0408">Iron</keyword>
<evidence type="ECO:0000256" key="6">
    <source>
        <dbReference type="ARBA" id="ARBA00022644"/>
    </source>
</evidence>
<dbReference type="EMBL" id="CM000840">
    <property type="protein sequence ID" value="KRH49007.1"/>
    <property type="molecule type" value="Genomic_DNA"/>
</dbReference>
<dbReference type="GO" id="GO:0005506">
    <property type="term" value="F:iron ion binding"/>
    <property type="evidence" value="ECO:0007669"/>
    <property type="project" value="InterPro"/>
</dbReference>
<accession>A0A0R0JDE9</accession>
<dbReference type="EC" id="1.13.99.1" evidence="4 11"/>
<dbReference type="PANTHER" id="PTHR12588">
    <property type="entry name" value="MYOINOSITOL OXYGENASE"/>
    <property type="match status" value="1"/>
</dbReference>
<dbReference type="Pfam" id="PF05153">
    <property type="entry name" value="MIOX"/>
    <property type="match status" value="1"/>
</dbReference>
<protein>
    <recommendedName>
        <fullName evidence="4 11">Inositol oxygenase</fullName>
        <ecNumber evidence="4 11">1.13.99.1</ecNumber>
    </recommendedName>
    <alternativeName>
        <fullName evidence="11">Myo-inositol oxygenase</fullName>
    </alternativeName>
</protein>
<dbReference type="SUPFAM" id="SSF109604">
    <property type="entry name" value="HD-domain/PDEase-like"/>
    <property type="match status" value="1"/>
</dbReference>